<dbReference type="OrthoDB" id="2163268at2759"/>
<evidence type="ECO:0000256" key="2">
    <source>
        <dbReference type="SAM" id="MobiDB-lite"/>
    </source>
</evidence>
<dbReference type="PANTHER" id="PTHR24111">
    <property type="entry name" value="LEUCINE-RICH REPEAT-CONTAINING PROTEIN 34"/>
    <property type="match status" value="1"/>
</dbReference>
<dbReference type="SUPFAM" id="SSF52047">
    <property type="entry name" value="RNI-like"/>
    <property type="match status" value="1"/>
</dbReference>
<proteinExistence type="predicted"/>
<dbReference type="InterPro" id="IPR032675">
    <property type="entry name" value="LRR_dom_sf"/>
</dbReference>
<gene>
    <name evidence="3" type="ORF">MOQ_000741</name>
</gene>
<accession>K2NML4</accession>
<feature type="compositionally biased region" description="Polar residues" evidence="2">
    <location>
        <begin position="428"/>
        <end position="440"/>
    </location>
</feature>
<dbReference type="SMART" id="SM00368">
    <property type="entry name" value="LRR_RI"/>
    <property type="match status" value="3"/>
</dbReference>
<organism evidence="3 4">
    <name type="scientific">Trypanosoma cruzi marinkellei</name>
    <dbReference type="NCBI Taxonomy" id="85056"/>
    <lineage>
        <taxon>Eukaryota</taxon>
        <taxon>Discoba</taxon>
        <taxon>Euglenozoa</taxon>
        <taxon>Kinetoplastea</taxon>
        <taxon>Metakinetoplastina</taxon>
        <taxon>Trypanosomatida</taxon>
        <taxon>Trypanosomatidae</taxon>
        <taxon>Trypanosoma</taxon>
        <taxon>Schizotrypanum</taxon>
    </lineage>
</organism>
<name>K2NML4_TRYCR</name>
<dbReference type="AlphaFoldDB" id="K2NML4"/>
<feature type="region of interest" description="Disordered" evidence="2">
    <location>
        <begin position="375"/>
        <end position="441"/>
    </location>
</feature>
<evidence type="ECO:0000313" key="3">
    <source>
        <dbReference type="EMBL" id="EKF39039.1"/>
    </source>
</evidence>
<dbReference type="EMBL" id="AHKC01001869">
    <property type="protein sequence ID" value="EKF39039.1"/>
    <property type="molecule type" value="Genomic_DNA"/>
</dbReference>
<keyword evidence="4" id="KW-1185">Reference proteome</keyword>
<evidence type="ECO:0000313" key="4">
    <source>
        <dbReference type="Proteomes" id="UP000007350"/>
    </source>
</evidence>
<dbReference type="Pfam" id="PF13516">
    <property type="entry name" value="LRR_6"/>
    <property type="match status" value="1"/>
</dbReference>
<keyword evidence="1" id="KW-0677">Repeat</keyword>
<dbReference type="Proteomes" id="UP000007350">
    <property type="component" value="Unassembled WGS sequence"/>
</dbReference>
<dbReference type="Gene3D" id="3.80.10.10">
    <property type="entry name" value="Ribonuclease Inhibitor"/>
    <property type="match status" value="1"/>
</dbReference>
<comment type="caution">
    <text evidence="3">The sequence shown here is derived from an EMBL/GenBank/DDBJ whole genome shotgun (WGS) entry which is preliminary data.</text>
</comment>
<evidence type="ECO:0008006" key="5">
    <source>
        <dbReference type="Google" id="ProtNLM"/>
    </source>
</evidence>
<dbReference type="InterPro" id="IPR052201">
    <property type="entry name" value="LRR-containing_regulator"/>
</dbReference>
<sequence>MGVGQSRELLGKVSDDRVFICTNREELLAILANLQKALPPETEEEDGVVDMKDQYPEAREKETEGEELDETAMDTEAAYFPVEAIHIPNHYLGDDGFLLRHPEVLHSLAASTALHSLNIGYNALTACSAEALFGGPGTPPNLQSLNLAGNHMGPAGCHKIAEFLAKNPPLRDLSLFHNGLYDSDVEPILRALGENTHLRFLNLDCNFLTGEFLRVLLEVLQSNTTLAVVWFDGPYHPDTLEPMRPVSPVELVPGDEDTSANARFLLRKKLLRADLAGRPPFPANLVREVEAILAPRRAAYLAELKADEEAESRRIATTESAAAAAQAARRLKDAACLVIGDLEQTADEEEGEVCTDAEHLEGRAQDAHTPLDGAAEKAVGKQKGGTALGSSFDPHTSSGTGRRKVEFVDGNYRSQTSLSATLKKDSHIPTSTRTTSTRNMKGSLVSGRELSNGFDRLVILPTDNNSSTKTNWHKITGPPCRLRACWCDPRDVAMPYGSVLHYHCKHEPTGGDMGEIGTNGKPLEHKKQFTQATTRKVLQRVLRGSSKESGEGKKFVYNGCMATSHRCESIGFYGSSKPDKSSVFFFASPHPMHAMFAEPALDSR</sequence>
<dbReference type="PANTHER" id="PTHR24111:SF0">
    <property type="entry name" value="LEUCINE-RICH REPEAT-CONTAINING PROTEIN"/>
    <property type="match status" value="1"/>
</dbReference>
<protein>
    <recommendedName>
        <fullName evidence="5">Leucine-rich repeat protein (LRRP)</fullName>
    </recommendedName>
</protein>
<reference evidence="3 4" key="1">
    <citation type="journal article" date="2012" name="BMC Genomics">
        <title>Comparative genomic analysis of human infective Trypanosoma cruzi lineages with the bat-restricted subspecies T. cruzi marinkellei.</title>
        <authorList>
            <person name="Franzen O."/>
            <person name="Talavera-Lopez C."/>
            <person name="Ochaya S."/>
            <person name="Butler C.E."/>
            <person name="Messenger L.A."/>
            <person name="Lewis M.D."/>
            <person name="Llewellyn M.S."/>
            <person name="Marinkelle C.J."/>
            <person name="Tyler K.M."/>
            <person name="Miles M.A."/>
            <person name="Andersson B."/>
        </authorList>
    </citation>
    <scope>NUCLEOTIDE SEQUENCE [LARGE SCALE GENOMIC DNA]</scope>
    <source>
        <strain evidence="3 4">B7</strain>
    </source>
</reference>
<dbReference type="InterPro" id="IPR001611">
    <property type="entry name" value="Leu-rich_rpt"/>
</dbReference>
<evidence type="ECO:0000256" key="1">
    <source>
        <dbReference type="ARBA" id="ARBA00022737"/>
    </source>
</evidence>